<dbReference type="CDD" id="cd06223">
    <property type="entry name" value="PRTases_typeI"/>
    <property type="match status" value="1"/>
</dbReference>
<dbReference type="Gene3D" id="3.40.50.2020">
    <property type="match status" value="1"/>
</dbReference>
<name>A0AAD0UE61_9BURK</name>
<dbReference type="RefSeq" id="WP_061790019.1">
    <property type="nucleotide sequence ID" value="NZ_CP024996.1"/>
</dbReference>
<dbReference type="InterPro" id="IPR000836">
    <property type="entry name" value="PRTase_dom"/>
</dbReference>
<dbReference type="AlphaFoldDB" id="A0AAD0UE61"/>
<evidence type="ECO:0000313" key="1">
    <source>
        <dbReference type="EMBL" id="AYR26847.1"/>
    </source>
</evidence>
<evidence type="ECO:0000313" key="2">
    <source>
        <dbReference type="Proteomes" id="UP000269199"/>
    </source>
</evidence>
<dbReference type="Proteomes" id="UP000269199">
    <property type="component" value="Chromosome"/>
</dbReference>
<accession>A0AAD0UE61</accession>
<reference evidence="1 2" key="1">
    <citation type="submission" date="2017-11" db="EMBL/GenBank/DDBJ databases">
        <title>Complete genome sequence of Herbaspirillum rubrisubalbicans DSM 11543.</title>
        <authorList>
            <person name="Chen M."/>
            <person name="An Q."/>
        </authorList>
    </citation>
    <scope>NUCLEOTIDE SEQUENCE [LARGE SCALE GENOMIC DNA]</scope>
    <source>
        <strain evidence="1 2">DSM 11543</strain>
    </source>
</reference>
<organism evidence="1 2">
    <name type="scientific">Herbaspirillum rubrisubalbicans</name>
    <dbReference type="NCBI Taxonomy" id="80842"/>
    <lineage>
        <taxon>Bacteria</taxon>
        <taxon>Pseudomonadati</taxon>
        <taxon>Pseudomonadota</taxon>
        <taxon>Betaproteobacteria</taxon>
        <taxon>Burkholderiales</taxon>
        <taxon>Oxalobacteraceae</taxon>
        <taxon>Herbaspirillum</taxon>
    </lineage>
</organism>
<proteinExistence type="predicted"/>
<protein>
    <submittedName>
        <fullName evidence="1">ComF family protein</fullName>
    </submittedName>
</protein>
<dbReference type="SUPFAM" id="SSF53271">
    <property type="entry name" value="PRTase-like"/>
    <property type="match status" value="1"/>
</dbReference>
<dbReference type="EMBL" id="CP024996">
    <property type="protein sequence ID" value="AYR26847.1"/>
    <property type="molecule type" value="Genomic_DNA"/>
</dbReference>
<dbReference type="InterPro" id="IPR029057">
    <property type="entry name" value="PRTase-like"/>
</dbReference>
<gene>
    <name evidence="1" type="ORF">RC54_24800</name>
</gene>
<sequence length="192" mass="21485">MQVNIKALHGRFNRGYALDKHSISSTPCGYNESGHMQWNTLRTQAGEALYQLKYRQQRKHVLPLALAVQTHILPLLPNFGLIIPMAASNPRKEQPVMEVARALGRLSGKPVFELLSKIAGRPTLKDLSLRSEKEDALAGSITLHRLIINKGRWNALLLDDLYDTGASLDAACDVLRSYEKIGEIFVATLTWR</sequence>